<dbReference type="InterPro" id="IPR029058">
    <property type="entry name" value="AB_hydrolase_fold"/>
</dbReference>
<dbReference type="SUPFAM" id="SSF53474">
    <property type="entry name" value="alpha/beta-Hydrolases"/>
    <property type="match status" value="1"/>
</dbReference>
<dbReference type="AlphaFoldDB" id="A0A562N7T9"/>
<comment type="caution">
    <text evidence="1">The sequence shown here is derived from an EMBL/GenBank/DDBJ whole genome shotgun (WGS) entry which is preliminary data.</text>
</comment>
<accession>A0A562N7T9</accession>
<dbReference type="EMBL" id="VLKU01000016">
    <property type="protein sequence ID" value="TWI28173.1"/>
    <property type="molecule type" value="Genomic_DNA"/>
</dbReference>
<dbReference type="Proteomes" id="UP000316225">
    <property type="component" value="Unassembled WGS sequence"/>
</dbReference>
<keyword evidence="2" id="KW-1185">Reference proteome</keyword>
<gene>
    <name evidence="1" type="ORF">IQ24_03790</name>
</gene>
<dbReference type="Gene3D" id="3.40.50.1820">
    <property type="entry name" value="alpha/beta hydrolase"/>
    <property type="match status" value="1"/>
</dbReference>
<evidence type="ECO:0000313" key="2">
    <source>
        <dbReference type="Proteomes" id="UP000316225"/>
    </source>
</evidence>
<evidence type="ECO:0000313" key="1">
    <source>
        <dbReference type="EMBL" id="TWI28173.1"/>
    </source>
</evidence>
<reference evidence="1 2" key="1">
    <citation type="journal article" date="2015" name="Stand. Genomic Sci.">
        <title>Genomic Encyclopedia of Bacterial and Archaeal Type Strains, Phase III: the genomes of soil and plant-associated and newly described type strains.</title>
        <authorList>
            <person name="Whitman W.B."/>
            <person name="Woyke T."/>
            <person name="Klenk H.P."/>
            <person name="Zhou Y."/>
            <person name="Lilburn T.G."/>
            <person name="Beck B.J."/>
            <person name="De Vos P."/>
            <person name="Vandamme P."/>
            <person name="Eisen J.A."/>
            <person name="Garrity G."/>
            <person name="Hugenholtz P."/>
            <person name="Kyrpides N.C."/>
        </authorList>
    </citation>
    <scope>NUCLEOTIDE SEQUENCE [LARGE SCALE GENOMIC DNA]</scope>
    <source>
        <strain evidence="1 2">CGMCC 1.5364</strain>
    </source>
</reference>
<name>A0A562N7T9_9RHOB</name>
<proteinExistence type="predicted"/>
<sequence>MNARRLAALKMLATSWPGSVEGGQGLVHMINPSGHRPPLIWVFNAETEFRALSETLGPDQPVIGLRSLNLIVPYSDMRVRDQDELGRHYGEILSPILSGRPCFVGGNCQAAHISCAIAAHFLTQAQPVLGLLSIDAENLLPLPIPYAAIFGEFSQEFNPCLKGANLFPLWHRAFREVSPRTLPAGHGEYFTAPSLSVLAAHVSSFIDHYHGRLVQPQASRGQHALCSKVSLPPQMRTGESVFVSHPDGVRVPGDILARWHDHQNPSLIMRAHPVRGDTTGAGGFDLLAPDTPGAWELQLFRCQIGIGPVHWAADIRQSRLIQIDPA</sequence>
<protein>
    <submittedName>
        <fullName evidence="1">Uncharacterized protein</fullName>
    </submittedName>
</protein>
<organism evidence="1 2">
    <name type="scientific">Paracoccus sulfuroxidans</name>
    <dbReference type="NCBI Taxonomy" id="384678"/>
    <lineage>
        <taxon>Bacteria</taxon>
        <taxon>Pseudomonadati</taxon>
        <taxon>Pseudomonadota</taxon>
        <taxon>Alphaproteobacteria</taxon>
        <taxon>Rhodobacterales</taxon>
        <taxon>Paracoccaceae</taxon>
        <taxon>Paracoccus</taxon>
    </lineage>
</organism>